<keyword evidence="1" id="KW-0472">Membrane</keyword>
<evidence type="ECO:0000313" key="3">
    <source>
        <dbReference type="Proteomes" id="UP001596456"/>
    </source>
</evidence>
<sequence>MPSPEFLFALLIAVTGLAFSGERALYRVREAQRRYRVAMTKKSQYVGRVRKAARETLGLKRELRQLDLARADLLKSCRRLEQDIKAASRPENRVFVLDERRMPQDQAWIATVKAAAEAAPGRQLQAWEGARRFLVWGVDAEVARTKVTKRYPAPEGFTLTTLVPRPKRTAPASPDATPV</sequence>
<keyword evidence="1" id="KW-1133">Transmembrane helix</keyword>
<accession>A0ABW2KW65</accession>
<comment type="caution">
    <text evidence="2">The sequence shown here is derived from an EMBL/GenBank/DDBJ whole genome shotgun (WGS) entry which is preliminary data.</text>
</comment>
<feature type="transmembrane region" description="Helical" evidence="1">
    <location>
        <begin position="6"/>
        <end position="26"/>
    </location>
</feature>
<dbReference type="EMBL" id="JBHTCM010000015">
    <property type="protein sequence ID" value="MFC7334304.1"/>
    <property type="molecule type" value="Genomic_DNA"/>
</dbReference>
<reference evidence="3" key="1">
    <citation type="journal article" date="2019" name="Int. J. Syst. Evol. Microbiol.">
        <title>The Global Catalogue of Microorganisms (GCM) 10K type strain sequencing project: providing services to taxonomists for standard genome sequencing and annotation.</title>
        <authorList>
            <consortium name="The Broad Institute Genomics Platform"/>
            <consortium name="The Broad Institute Genome Sequencing Center for Infectious Disease"/>
            <person name="Wu L."/>
            <person name="Ma J."/>
        </authorList>
    </citation>
    <scope>NUCLEOTIDE SEQUENCE [LARGE SCALE GENOMIC DNA]</scope>
    <source>
        <strain evidence="3">CGMCC 1.16275</strain>
    </source>
</reference>
<keyword evidence="3" id="KW-1185">Reference proteome</keyword>
<evidence type="ECO:0000313" key="2">
    <source>
        <dbReference type="EMBL" id="MFC7334304.1"/>
    </source>
</evidence>
<protein>
    <submittedName>
        <fullName evidence="2">Uncharacterized protein</fullName>
    </submittedName>
</protein>
<dbReference type="Proteomes" id="UP001596456">
    <property type="component" value="Unassembled WGS sequence"/>
</dbReference>
<evidence type="ECO:0000256" key="1">
    <source>
        <dbReference type="SAM" id="Phobius"/>
    </source>
</evidence>
<gene>
    <name evidence="2" type="ORF">ACFQPS_14140</name>
</gene>
<proteinExistence type="predicted"/>
<name>A0ABW2KW65_9PROT</name>
<dbReference type="RefSeq" id="WP_377359867.1">
    <property type="nucleotide sequence ID" value="NZ_JBHTCM010000015.1"/>
</dbReference>
<keyword evidence="1" id="KW-0812">Transmembrane</keyword>
<organism evidence="2 3">
    <name type="scientific">Rhodocista pekingensis</name>
    <dbReference type="NCBI Taxonomy" id="201185"/>
    <lineage>
        <taxon>Bacteria</taxon>
        <taxon>Pseudomonadati</taxon>
        <taxon>Pseudomonadota</taxon>
        <taxon>Alphaproteobacteria</taxon>
        <taxon>Rhodospirillales</taxon>
        <taxon>Azospirillaceae</taxon>
        <taxon>Rhodocista</taxon>
    </lineage>
</organism>